<evidence type="ECO:0000313" key="3">
    <source>
        <dbReference type="Proteomes" id="UP001144673"/>
    </source>
</evidence>
<dbReference type="AlphaFoldDB" id="A0A9W8Q2U5"/>
<sequence>MRLIRQVAVAGTLAAQLVRLAYAQNSSLPEHCDLTIQQAAAGGFFNSTGTGEIQFARQDSQHPLEPWYMTQTLHVTRDEKDAWRTQSLTVFLSVPESFVGSDEANNTNVCAYRMRGLNATAHDDGSCDELLSDDCLDAIDDLPAMPDSDGNCPSVNVQDACGQGFFLSTARPFNFSSSVCSISGLSGSDLPDNYRTFTGIGTVTLSLTPETDDDPYAMYDLRVRQPAPVLIKARLGASGSVAYQQQKMLCIAPNKVVEGSRRPVGDFPPSSASGAERPRTMMLVLAVSLAVAGGML</sequence>
<organism evidence="2 3">
    <name type="scientific">Akanthomyces muscarius</name>
    <name type="common">Entomopathogenic fungus</name>
    <name type="synonym">Lecanicillium muscarium</name>
    <dbReference type="NCBI Taxonomy" id="2231603"/>
    <lineage>
        <taxon>Eukaryota</taxon>
        <taxon>Fungi</taxon>
        <taxon>Dikarya</taxon>
        <taxon>Ascomycota</taxon>
        <taxon>Pezizomycotina</taxon>
        <taxon>Sordariomycetes</taxon>
        <taxon>Hypocreomycetidae</taxon>
        <taxon>Hypocreales</taxon>
        <taxon>Cordycipitaceae</taxon>
        <taxon>Akanthomyces</taxon>
    </lineage>
</organism>
<dbReference type="RefSeq" id="XP_056047981.1">
    <property type="nucleotide sequence ID" value="XM_056203257.1"/>
</dbReference>
<keyword evidence="1" id="KW-0732">Signal</keyword>
<feature type="signal peptide" evidence="1">
    <location>
        <begin position="1"/>
        <end position="23"/>
    </location>
</feature>
<dbReference type="GeneID" id="80890360"/>
<evidence type="ECO:0000256" key="1">
    <source>
        <dbReference type="SAM" id="SignalP"/>
    </source>
</evidence>
<accession>A0A9W8Q2U5</accession>
<dbReference type="EMBL" id="JAJHUN010000011">
    <property type="protein sequence ID" value="KAJ4144311.1"/>
    <property type="molecule type" value="Genomic_DNA"/>
</dbReference>
<name>A0A9W8Q2U5_AKAMU</name>
<gene>
    <name evidence="2" type="ORF">LMH87_003201</name>
</gene>
<comment type="caution">
    <text evidence="2">The sequence shown here is derived from an EMBL/GenBank/DDBJ whole genome shotgun (WGS) entry which is preliminary data.</text>
</comment>
<feature type="chain" id="PRO_5040941152" evidence="1">
    <location>
        <begin position="24"/>
        <end position="296"/>
    </location>
</feature>
<keyword evidence="3" id="KW-1185">Reference proteome</keyword>
<protein>
    <submittedName>
        <fullName evidence="2">Uncharacterized protein</fullName>
    </submittedName>
</protein>
<dbReference type="Proteomes" id="UP001144673">
    <property type="component" value="Chromosome 2"/>
</dbReference>
<evidence type="ECO:0000313" key="2">
    <source>
        <dbReference type="EMBL" id="KAJ4144311.1"/>
    </source>
</evidence>
<reference evidence="2" key="1">
    <citation type="journal article" date="2023" name="Access Microbiol">
        <title>De-novo genome assembly for Akanthomyces muscarius, a biocontrol agent of insect agricultural pests.</title>
        <authorList>
            <person name="Erdos Z."/>
            <person name="Studholme D.J."/>
            <person name="Raymond B."/>
            <person name="Sharma M."/>
        </authorList>
    </citation>
    <scope>NUCLEOTIDE SEQUENCE</scope>
    <source>
        <strain evidence="2">Ve6</strain>
    </source>
</reference>
<proteinExistence type="predicted"/>
<dbReference type="KEGG" id="amus:LMH87_003201"/>